<sequence length="120" mass="13307">MNGWEECLLNPHVSVDPSANYTRCSLLSSTPSVANSLLDKTLYLAFASIMFLGACAMCICDTQRLHVTACILRFSVFVPTFFLMCDRLVVDQARISESVGCRKNVTTGEYRGSTVYVFCL</sequence>
<keyword evidence="1" id="KW-0812">Transmembrane</keyword>
<keyword evidence="1" id="KW-0472">Membrane</keyword>
<feature type="transmembrane region" description="Helical" evidence="1">
    <location>
        <begin position="41"/>
        <end position="60"/>
    </location>
</feature>
<dbReference type="GeneID" id="54480804"/>
<dbReference type="RefSeq" id="XP_033604892.1">
    <property type="nucleotide sequence ID" value="XM_033739750.1"/>
</dbReference>
<protein>
    <submittedName>
        <fullName evidence="2">Uncharacterized protein</fullName>
    </submittedName>
</protein>
<accession>A0A6A6WK56</accession>
<organism evidence="2 3">
    <name type="scientific">Pseudovirgaria hyperparasitica</name>
    <dbReference type="NCBI Taxonomy" id="470096"/>
    <lineage>
        <taxon>Eukaryota</taxon>
        <taxon>Fungi</taxon>
        <taxon>Dikarya</taxon>
        <taxon>Ascomycota</taxon>
        <taxon>Pezizomycotina</taxon>
        <taxon>Dothideomycetes</taxon>
        <taxon>Dothideomycetes incertae sedis</taxon>
        <taxon>Acrospermales</taxon>
        <taxon>Acrospermaceae</taxon>
        <taxon>Pseudovirgaria</taxon>
    </lineage>
</organism>
<dbReference type="Proteomes" id="UP000799437">
    <property type="component" value="Unassembled WGS sequence"/>
</dbReference>
<reference evidence="2" key="1">
    <citation type="journal article" date="2020" name="Stud. Mycol.">
        <title>101 Dothideomycetes genomes: a test case for predicting lifestyles and emergence of pathogens.</title>
        <authorList>
            <person name="Haridas S."/>
            <person name="Albert R."/>
            <person name="Binder M."/>
            <person name="Bloem J."/>
            <person name="Labutti K."/>
            <person name="Salamov A."/>
            <person name="Andreopoulos B."/>
            <person name="Baker S."/>
            <person name="Barry K."/>
            <person name="Bills G."/>
            <person name="Bluhm B."/>
            <person name="Cannon C."/>
            <person name="Castanera R."/>
            <person name="Culley D."/>
            <person name="Daum C."/>
            <person name="Ezra D."/>
            <person name="Gonzalez J."/>
            <person name="Henrissat B."/>
            <person name="Kuo A."/>
            <person name="Liang C."/>
            <person name="Lipzen A."/>
            <person name="Lutzoni F."/>
            <person name="Magnuson J."/>
            <person name="Mondo S."/>
            <person name="Nolan M."/>
            <person name="Ohm R."/>
            <person name="Pangilinan J."/>
            <person name="Park H.-J."/>
            <person name="Ramirez L."/>
            <person name="Alfaro M."/>
            <person name="Sun H."/>
            <person name="Tritt A."/>
            <person name="Yoshinaga Y."/>
            <person name="Zwiers L.-H."/>
            <person name="Turgeon B."/>
            <person name="Goodwin S."/>
            <person name="Spatafora J."/>
            <person name="Crous P."/>
            <person name="Grigoriev I."/>
        </authorList>
    </citation>
    <scope>NUCLEOTIDE SEQUENCE</scope>
    <source>
        <strain evidence="2">CBS 121739</strain>
    </source>
</reference>
<proteinExistence type="predicted"/>
<keyword evidence="3" id="KW-1185">Reference proteome</keyword>
<evidence type="ECO:0000256" key="1">
    <source>
        <dbReference type="SAM" id="Phobius"/>
    </source>
</evidence>
<keyword evidence="1" id="KW-1133">Transmembrane helix</keyword>
<gene>
    <name evidence="2" type="ORF">EJ05DRAFT_2013</name>
</gene>
<evidence type="ECO:0000313" key="3">
    <source>
        <dbReference type="Proteomes" id="UP000799437"/>
    </source>
</evidence>
<evidence type="ECO:0000313" key="2">
    <source>
        <dbReference type="EMBL" id="KAF2762441.1"/>
    </source>
</evidence>
<name>A0A6A6WK56_9PEZI</name>
<dbReference type="EMBL" id="ML996565">
    <property type="protein sequence ID" value="KAF2762441.1"/>
    <property type="molecule type" value="Genomic_DNA"/>
</dbReference>
<dbReference type="AlphaFoldDB" id="A0A6A6WK56"/>